<reference evidence="4 6" key="4">
    <citation type="submission" date="2022-12" db="EMBL/GenBank/DDBJ databases">
        <title>Genome analysis and biological profiling of marine Salinicoccus roseus MOSEL-ME25.</title>
        <authorList>
            <person name="Mirza F.T."/>
            <person name="Xie Y."/>
            <person name="Shinwari Z.K."/>
        </authorList>
    </citation>
    <scope>NUCLEOTIDE SEQUENCE [LARGE SCALE GENOMIC DNA]</scope>
    <source>
        <strain evidence="4 6">MOSEL-ME25</strain>
    </source>
</reference>
<protein>
    <submittedName>
        <fullName evidence="4">Helix-turn-helix domain-containing protein</fullName>
    </submittedName>
</protein>
<evidence type="ECO:0000313" key="5">
    <source>
        <dbReference type="Proteomes" id="UP000031546"/>
    </source>
</evidence>
<keyword evidence="6" id="KW-1185">Reference proteome</keyword>
<dbReference type="SUPFAM" id="SSF111126">
    <property type="entry name" value="Ligand-binding domain in the NO signalling and Golgi transport"/>
    <property type="match status" value="1"/>
</dbReference>
<reference evidence="6" key="2">
    <citation type="submission" date="2020-04" db="EMBL/GenBank/DDBJ databases">
        <title>Genome analysis and biological profiling of marine Cellulosimicrobium funkei MOSEL-ME6.</title>
        <authorList>
            <person name="Tanveer F."/>
            <person name="Xie Y."/>
            <person name="Shinwari Z.K."/>
        </authorList>
    </citation>
    <scope>NUCLEOTIDE SEQUENCE [LARGE SCALE GENOMIC DNA]</scope>
    <source>
        <strain evidence="6">MOSEL-ME25</strain>
    </source>
</reference>
<dbReference type="Pfam" id="PF02830">
    <property type="entry name" value="V4R"/>
    <property type="match status" value="1"/>
</dbReference>
<dbReference type="PANTHER" id="PTHR33744:SF1">
    <property type="entry name" value="DNA-BINDING TRANSCRIPTIONAL ACTIVATOR ADER"/>
    <property type="match status" value="1"/>
</dbReference>
<dbReference type="InterPro" id="IPR041522">
    <property type="entry name" value="CdaR_GGDEF"/>
</dbReference>
<evidence type="ECO:0000313" key="6">
    <source>
        <dbReference type="Proteomes" id="UP000527860"/>
    </source>
</evidence>
<dbReference type="InterPro" id="IPR051448">
    <property type="entry name" value="CdaR-like_regulators"/>
</dbReference>
<reference evidence="4" key="3">
    <citation type="submission" date="2020-04" db="EMBL/GenBank/DDBJ databases">
        <authorList>
            <person name="Tanveer F."/>
            <person name="Xie Y."/>
            <person name="Shinwari Z.K."/>
        </authorList>
    </citation>
    <scope>NUCLEOTIDE SEQUENCE</scope>
    <source>
        <strain evidence="4">MOSEL-ME25</strain>
    </source>
</reference>
<comment type="similarity">
    <text evidence="1">Belongs to the CdaR family.</text>
</comment>
<feature type="domain" description="4-vinyl reductase 4VR" evidence="2">
    <location>
        <begin position="113"/>
        <end position="175"/>
    </location>
</feature>
<dbReference type="InterPro" id="IPR042070">
    <property type="entry name" value="PucR_C-HTH_sf"/>
</dbReference>
<dbReference type="SMART" id="SM00989">
    <property type="entry name" value="V4R"/>
    <property type="match status" value="1"/>
</dbReference>
<gene>
    <name evidence="4" type="ORF">F7P68_0009200</name>
    <name evidence="3" type="ORF">SN16_07825</name>
</gene>
<sequence>MKVSVEDKRIREKNIPKNDRKIVSTANSMGILRIQVAKHIGVERMDSFLFQFGWEMGKADGLELMKTGQPLAQLVVDGPIKHIKSGHINGVDHRCDIEYNADGSLKTLIGRGEWFGSYEVEQHMEYFGLSEEPVCHTLAGYSSGFMSTIFNKPLIAKEITCVGAGHDSCQWMVRPEEVWGEDVKQSVKDLLDRKPILEELEYTYDNLLEQTEFITRLSSFQKGLTSEVVNGRGLQDIADKAGKTLKSPVTIENLSMETIASSGLTEEEREDLYEATVKLVPNFLVKEQNRYTLSSRKEIFELEHYNRVVVPVLVQKQLLGYCSMITGKKESGDYEAEYLYLEHLASAAALVLLNEKAAFESLGRMKGSYLEQVLNEEIPKAELLKRGKFIDIDFSQPYRLVAVDYDNEKETLEEEFNFQERLLDLTYQYYRNRGQQVLTGYKDDKLIIMLFDPERMDEIMDDYTSYIGQYLKHMNFHMGISGVRQDIENAVKGYEEARIALRLAIRKDRLYYDELGVVGVLINSNNVESIQMLAQDQLKSLYDIENHKSHELFETLYCFLGNGGNLKNTANDLSLSMSGLRHRIQRIEDLLEKDLRDPEVSNNLLLIMKALIVLKDIKL</sequence>
<dbReference type="Proteomes" id="UP000031546">
    <property type="component" value="Unassembled WGS sequence"/>
</dbReference>
<reference evidence="3 5" key="1">
    <citation type="submission" date="2015-01" db="EMBL/GenBank/DDBJ databases">
        <title>Genome sequences of high lactate-tolerant strain Salinicoccus roseus W12 with industrial interest.</title>
        <authorList>
            <person name="Wang H."/>
            <person name="Yu B."/>
        </authorList>
    </citation>
    <scope>NUCLEOTIDE SEQUENCE [LARGE SCALE GENOMIC DNA]</scope>
    <source>
        <strain evidence="3 5">W12</strain>
    </source>
</reference>
<dbReference type="InterPro" id="IPR024096">
    <property type="entry name" value="NO_sig/Golgi_transp_ligand-bd"/>
</dbReference>
<proteinExistence type="inferred from homology"/>
<dbReference type="RefSeq" id="WP_040106068.1">
    <property type="nucleotide sequence ID" value="NZ_JABEVU030000001.1"/>
</dbReference>
<dbReference type="Gene3D" id="3.30.1380.20">
    <property type="entry name" value="Trafficking protein particle complex subunit 3"/>
    <property type="match status" value="1"/>
</dbReference>
<dbReference type="Pfam" id="PF13556">
    <property type="entry name" value="HTH_30"/>
    <property type="match status" value="1"/>
</dbReference>
<dbReference type="PANTHER" id="PTHR33744">
    <property type="entry name" value="CARBOHYDRATE DIACID REGULATOR"/>
    <property type="match status" value="1"/>
</dbReference>
<name>A0A0C2H9X5_9STAP</name>
<dbReference type="InterPro" id="IPR025736">
    <property type="entry name" value="PucR_C-HTH_dom"/>
</dbReference>
<evidence type="ECO:0000259" key="2">
    <source>
        <dbReference type="SMART" id="SM00989"/>
    </source>
</evidence>
<dbReference type="Pfam" id="PF17853">
    <property type="entry name" value="GGDEF_2"/>
    <property type="match status" value="1"/>
</dbReference>
<comment type="caution">
    <text evidence="3">The sequence shown here is derived from an EMBL/GenBank/DDBJ whole genome shotgun (WGS) entry which is preliminary data.</text>
</comment>
<dbReference type="GeneID" id="77845461"/>
<evidence type="ECO:0000313" key="4">
    <source>
        <dbReference type="EMBL" id="MDB0580707.1"/>
    </source>
</evidence>
<evidence type="ECO:0000256" key="1">
    <source>
        <dbReference type="ARBA" id="ARBA00006754"/>
    </source>
</evidence>
<dbReference type="InterPro" id="IPR004096">
    <property type="entry name" value="V4R"/>
</dbReference>
<accession>A0A0C2H9X5</accession>
<dbReference type="EMBL" id="JXII01000006">
    <property type="protein sequence ID" value="KIH70610.1"/>
    <property type="molecule type" value="Genomic_DNA"/>
</dbReference>
<organism evidence="3 5">
    <name type="scientific">Salinicoccus roseus</name>
    <dbReference type="NCBI Taxonomy" id="45670"/>
    <lineage>
        <taxon>Bacteria</taxon>
        <taxon>Bacillati</taxon>
        <taxon>Bacillota</taxon>
        <taxon>Bacilli</taxon>
        <taxon>Bacillales</taxon>
        <taxon>Staphylococcaceae</taxon>
        <taxon>Salinicoccus</taxon>
    </lineage>
</organism>
<dbReference type="Gene3D" id="1.10.10.2840">
    <property type="entry name" value="PucR C-terminal helix-turn-helix domain"/>
    <property type="match status" value="1"/>
</dbReference>
<dbReference type="Proteomes" id="UP000527860">
    <property type="component" value="Unassembled WGS sequence"/>
</dbReference>
<dbReference type="AlphaFoldDB" id="A0A0C2H9X5"/>
<dbReference type="EMBL" id="JABEVU030000001">
    <property type="protein sequence ID" value="MDB0580707.1"/>
    <property type="molecule type" value="Genomic_DNA"/>
</dbReference>
<dbReference type="OrthoDB" id="154713at2"/>
<evidence type="ECO:0000313" key="3">
    <source>
        <dbReference type="EMBL" id="KIH70610.1"/>
    </source>
</evidence>
<dbReference type="STRING" id="45670.SN16_07825"/>